<dbReference type="GO" id="GO:0030428">
    <property type="term" value="C:cell septum"/>
    <property type="evidence" value="ECO:0007669"/>
    <property type="project" value="TreeGrafter"/>
</dbReference>
<feature type="transmembrane region" description="Helical" evidence="13">
    <location>
        <begin position="611"/>
        <end position="631"/>
    </location>
</feature>
<evidence type="ECO:0000256" key="7">
    <source>
        <dbReference type="ARBA" id="ARBA00022989"/>
    </source>
</evidence>
<evidence type="ECO:0000256" key="3">
    <source>
        <dbReference type="ARBA" id="ARBA00022475"/>
    </source>
</evidence>
<dbReference type="OrthoDB" id="2503000at2759"/>
<keyword evidence="11" id="KW-0325">Glycoprotein</keyword>
<evidence type="ECO:0000313" key="15">
    <source>
        <dbReference type="EMBL" id="POV98303.1"/>
    </source>
</evidence>
<sequence>MGEVEKVRVQKTDAPAAADLPVCSKSALDTILLTEIDQASQSKTDRWTQLLAETWNEEPAQNLPRHLYQLALNVFYLIRRTCKTQAIIYSGFSGSGKSTSLRLITNQFIKLSQNNSFVPSSQSSQALRLADQISHLFLLLNSFTTAKTFQNPSAFRLSTLLKLHFDNLLHLVGAKLLVFGLERNHPSHYDLLSSSACYRIPDRPDADWLGQHLDEQSSRASADGIQIPKMDSQDHSPARIEMLRGGLMGGKADSKPGGIIGGLGKTSNSHRNSSDSFVSRLLSGPLLALDRHPLDPSVLVAAQPLRRPSPILPTHPHISLEPGSPRGAPLDSTVALIDTSVVQPTLSPMFSMRFRLEGTEANDLRRQLSIGLMLEENQDFAIGRSRVWPTFRAFQSLEERLSAEQPAGSQQRPIAGHLAGFDIPGGSPQELDSGGDLGGGGSGSYSHLIPSGSGNGDGRPNSGYEAERNIPQSPGFGGEGQLHDAPHGGPMGYHDGPAQSRVWGSEWESKQPMEEQDMLSKEERYMDVGMIKHNQVGGQIEGNTNRDGATNAVLLKTDQNQTLEEVESSKARMWWVVIVWALTFYIPNFLLSTIGRMKRPDIQMAWREKVALCLIIFLMCGSVLFVILGLGKITCPNLAKAWTPNELGFHATESDFYVGVRGQVFDLAKFWRGPHSDITGQPVTNSDMLSLAVQDLTNYFPVPLKLACLNVLVDTVNLQFENWTATVPNTVHVSGSGQVVKASALGNDKWYTKKFLPFMTNFYKGPIVYTRKLIAGLADNRALVSIMNRNPQFQYIDKSITDLFQQQPGKDITKEINGLPMIVPSRIILLAFTILIAAAVVAQFIAALQLGTKRMPELRDKFVISTLKYDDKRKLIFVICDGMIIRSGNDQPTPRIVCDLLGVDPSINPDPLLFQSVLEGSKQLNYGKVYSGLYEVDGHVVPYVVVAKVGKPSERSKPGNRGKRDSQILMMKFLNRVHFDAPMCPLELETCHQIKNVIGVDPQLYAFLFTIDADTEVYPDALNRLVSAASDDGRIIRICGETKLSNEKVSWWTMIQAFESLFGSVTCLLGCFTLYRICSADKGRPLVVSNIIIDEYAEIHVDRIDSSRLNPTIHDLGELMYLEDTDCFLSCPKSSTALLYLDVKGLVGY</sequence>
<dbReference type="InterPro" id="IPR004835">
    <property type="entry name" value="Chitin_synth"/>
</dbReference>
<dbReference type="EC" id="2.4.1.16" evidence="2"/>
<evidence type="ECO:0000256" key="9">
    <source>
        <dbReference type="ARBA" id="ARBA00023136"/>
    </source>
</evidence>
<comment type="caution">
    <text evidence="15">The sequence shown here is derived from an EMBL/GenBank/DDBJ whole genome shotgun (WGS) entry which is preliminary data.</text>
</comment>
<keyword evidence="6 13" id="KW-0812">Transmembrane</keyword>
<dbReference type="InterPro" id="IPR001609">
    <property type="entry name" value="Myosin_head_motor_dom-like"/>
</dbReference>
<dbReference type="AlphaFoldDB" id="A0A2S4ULY6"/>
<dbReference type="InterPro" id="IPR036961">
    <property type="entry name" value="Kinesin_motor_dom_sf"/>
</dbReference>
<evidence type="ECO:0000256" key="12">
    <source>
        <dbReference type="SAM" id="MobiDB-lite"/>
    </source>
</evidence>
<evidence type="ECO:0000256" key="11">
    <source>
        <dbReference type="ARBA" id="ARBA00023180"/>
    </source>
</evidence>
<dbReference type="Proteomes" id="UP000238274">
    <property type="component" value="Unassembled WGS sequence"/>
</dbReference>
<feature type="transmembrane region" description="Helical" evidence="13">
    <location>
        <begin position="827"/>
        <end position="851"/>
    </location>
</feature>
<dbReference type="GO" id="GO:0004100">
    <property type="term" value="F:chitin synthase activity"/>
    <property type="evidence" value="ECO:0007669"/>
    <property type="project" value="UniProtKB-EC"/>
</dbReference>
<dbReference type="GO" id="GO:0016459">
    <property type="term" value="C:myosin complex"/>
    <property type="evidence" value="ECO:0007669"/>
    <property type="project" value="UniProtKB-KW"/>
</dbReference>
<evidence type="ECO:0000256" key="5">
    <source>
        <dbReference type="ARBA" id="ARBA00022679"/>
    </source>
</evidence>
<dbReference type="InterPro" id="IPR027417">
    <property type="entry name" value="P-loop_NTPase"/>
</dbReference>
<name>A0A2S4ULY6_9BASI</name>
<keyword evidence="10" id="KW-0505">Motor protein</keyword>
<reference evidence="16" key="3">
    <citation type="journal article" date="2018" name="Mol. Plant Microbe Interact.">
        <title>Genome sequence resources for the wheat stripe rust pathogen (Puccinia striiformis f. sp. tritici) and the barley stripe rust pathogen (Puccinia striiformis f. sp. hordei).</title>
        <authorList>
            <person name="Xia C."/>
            <person name="Wang M."/>
            <person name="Yin C."/>
            <person name="Cornejo O.E."/>
            <person name="Hulbert S.H."/>
            <person name="Chen X."/>
        </authorList>
    </citation>
    <scope>NUCLEOTIDE SEQUENCE [LARGE SCALE GENOMIC DNA]</scope>
    <source>
        <strain evidence="16">93TX-2</strain>
    </source>
</reference>
<dbReference type="GO" id="GO:0005524">
    <property type="term" value="F:ATP binding"/>
    <property type="evidence" value="ECO:0007669"/>
    <property type="project" value="InterPro"/>
</dbReference>
<dbReference type="Gene3D" id="3.40.850.10">
    <property type="entry name" value="Kinesin motor domain"/>
    <property type="match status" value="1"/>
</dbReference>
<keyword evidence="4" id="KW-0328">Glycosyltransferase</keyword>
<dbReference type="Pfam" id="PF00063">
    <property type="entry name" value="Myosin_head"/>
    <property type="match status" value="1"/>
</dbReference>
<accession>A0A2S4ULY6</accession>
<dbReference type="PANTHER" id="PTHR22914:SF13">
    <property type="entry name" value="CHITIN SYNTHASE"/>
    <property type="match status" value="1"/>
</dbReference>
<evidence type="ECO:0000256" key="6">
    <source>
        <dbReference type="ARBA" id="ARBA00022692"/>
    </source>
</evidence>
<dbReference type="InterPro" id="IPR036400">
    <property type="entry name" value="Cyt_B5-like_heme/steroid_sf"/>
</dbReference>
<keyword evidence="5" id="KW-0808">Transferase</keyword>
<protein>
    <recommendedName>
        <fullName evidence="2">chitin synthase</fullName>
        <ecNumber evidence="2">2.4.1.16</ecNumber>
    </recommendedName>
</protein>
<dbReference type="SUPFAM" id="SSF53448">
    <property type="entry name" value="Nucleotide-diphospho-sugar transferases"/>
    <property type="match status" value="1"/>
</dbReference>
<keyword evidence="9 13" id="KW-0472">Membrane</keyword>
<gene>
    <name evidence="15" type="ORF">PSHT_14100</name>
</gene>
<keyword evidence="16" id="KW-1185">Reference proteome</keyword>
<evidence type="ECO:0000259" key="14">
    <source>
        <dbReference type="Pfam" id="PF00063"/>
    </source>
</evidence>
<feature type="transmembrane region" description="Helical" evidence="13">
    <location>
        <begin position="573"/>
        <end position="591"/>
    </location>
</feature>
<keyword evidence="7 13" id="KW-1133">Transmembrane helix</keyword>
<evidence type="ECO:0000313" key="16">
    <source>
        <dbReference type="Proteomes" id="UP000238274"/>
    </source>
</evidence>
<dbReference type="GO" id="GO:0006031">
    <property type="term" value="P:chitin biosynthetic process"/>
    <property type="evidence" value="ECO:0007669"/>
    <property type="project" value="TreeGrafter"/>
</dbReference>
<evidence type="ECO:0000256" key="4">
    <source>
        <dbReference type="ARBA" id="ARBA00022676"/>
    </source>
</evidence>
<evidence type="ECO:0000256" key="1">
    <source>
        <dbReference type="ARBA" id="ARBA00004651"/>
    </source>
</evidence>
<feature type="region of interest" description="Disordered" evidence="12">
    <location>
        <begin position="416"/>
        <end position="498"/>
    </location>
</feature>
<dbReference type="GO" id="GO:0003774">
    <property type="term" value="F:cytoskeletal motor activity"/>
    <property type="evidence" value="ECO:0007669"/>
    <property type="project" value="InterPro"/>
</dbReference>
<organism evidence="15 16">
    <name type="scientific">Puccinia striiformis</name>
    <dbReference type="NCBI Taxonomy" id="27350"/>
    <lineage>
        <taxon>Eukaryota</taxon>
        <taxon>Fungi</taxon>
        <taxon>Dikarya</taxon>
        <taxon>Basidiomycota</taxon>
        <taxon>Pucciniomycotina</taxon>
        <taxon>Pucciniomycetes</taxon>
        <taxon>Pucciniales</taxon>
        <taxon>Pucciniaceae</taxon>
        <taxon>Puccinia</taxon>
    </lineage>
</organism>
<dbReference type="GO" id="GO:0031505">
    <property type="term" value="P:fungal-type cell wall organization"/>
    <property type="evidence" value="ECO:0007669"/>
    <property type="project" value="TreeGrafter"/>
</dbReference>
<dbReference type="GO" id="GO:0005886">
    <property type="term" value="C:plasma membrane"/>
    <property type="evidence" value="ECO:0007669"/>
    <property type="project" value="UniProtKB-SubCell"/>
</dbReference>
<dbReference type="InterPro" id="IPR029044">
    <property type="entry name" value="Nucleotide-diphossugar_trans"/>
</dbReference>
<dbReference type="PANTHER" id="PTHR22914">
    <property type="entry name" value="CHITIN SYNTHASE"/>
    <property type="match status" value="1"/>
</dbReference>
<dbReference type="SUPFAM" id="SSF55856">
    <property type="entry name" value="Cytochrome b5-like heme/steroid binding domain"/>
    <property type="match status" value="1"/>
</dbReference>
<comment type="subcellular location">
    <subcellularLocation>
        <location evidence="1">Cell membrane</location>
        <topology evidence="1">Multi-pass membrane protein</topology>
    </subcellularLocation>
</comment>
<dbReference type="Pfam" id="PF03142">
    <property type="entry name" value="Chitin_synth_2"/>
    <property type="match status" value="1"/>
</dbReference>
<evidence type="ECO:0000256" key="2">
    <source>
        <dbReference type="ARBA" id="ARBA00012543"/>
    </source>
</evidence>
<dbReference type="EMBL" id="PKSM01000303">
    <property type="protein sequence ID" value="POV98303.1"/>
    <property type="molecule type" value="Genomic_DNA"/>
</dbReference>
<dbReference type="VEuPathDB" id="FungiDB:PSTT_14057"/>
<keyword evidence="3" id="KW-1003">Cell membrane</keyword>
<reference evidence="16" key="2">
    <citation type="journal article" date="2018" name="BMC Genomics">
        <title>Genomic insights into host adaptation between the wheat stripe rust pathogen (Puccinia striiformis f. sp. tritici) and the barley stripe rust pathogen (Puccinia striiformis f. sp. hordei).</title>
        <authorList>
            <person name="Xia C."/>
            <person name="Wang M."/>
            <person name="Yin C."/>
            <person name="Cornejo O.E."/>
            <person name="Hulbert S.H."/>
            <person name="Chen X."/>
        </authorList>
    </citation>
    <scope>NUCLEOTIDE SEQUENCE [LARGE SCALE GENOMIC DNA]</scope>
    <source>
        <strain evidence="16">93TX-2</strain>
    </source>
</reference>
<feature type="domain" description="Myosin motor" evidence="14">
    <location>
        <begin position="51"/>
        <end position="183"/>
    </location>
</feature>
<reference evidence="15 16" key="1">
    <citation type="submission" date="2017-12" db="EMBL/GenBank/DDBJ databases">
        <title>Gene loss provides genomic basis for host adaptation in cereal stripe rust fungi.</title>
        <authorList>
            <person name="Xia C."/>
        </authorList>
    </citation>
    <scope>NUCLEOTIDE SEQUENCE [LARGE SCALE GENOMIC DNA]</scope>
    <source>
        <strain evidence="15 16">93TX-2</strain>
    </source>
</reference>
<proteinExistence type="predicted"/>
<dbReference type="VEuPathDB" id="FungiDB:PSHT_14100"/>
<evidence type="ECO:0000256" key="13">
    <source>
        <dbReference type="SAM" id="Phobius"/>
    </source>
</evidence>
<dbReference type="PRINTS" id="PR00193">
    <property type="entry name" value="MYOSINHEAVY"/>
</dbReference>
<evidence type="ECO:0000256" key="10">
    <source>
        <dbReference type="ARBA" id="ARBA00023175"/>
    </source>
</evidence>
<dbReference type="SUPFAM" id="SSF52540">
    <property type="entry name" value="P-loop containing nucleoside triphosphate hydrolases"/>
    <property type="match status" value="1"/>
</dbReference>
<keyword evidence="8" id="KW-0518">Myosin</keyword>
<feature type="non-terminal residue" evidence="15">
    <location>
        <position position="1149"/>
    </location>
</feature>
<evidence type="ECO:0000256" key="8">
    <source>
        <dbReference type="ARBA" id="ARBA00023123"/>
    </source>
</evidence>